<dbReference type="InterPro" id="IPR029123">
    <property type="entry name" value="RBM39_linker"/>
</dbReference>
<dbReference type="GO" id="GO:0003743">
    <property type="term" value="F:translation initiation factor activity"/>
    <property type="evidence" value="ECO:0007669"/>
    <property type="project" value="UniProtKB-KW"/>
</dbReference>
<dbReference type="Pfam" id="PF15519">
    <property type="entry name" value="RBM39linker"/>
    <property type="match status" value="1"/>
</dbReference>
<dbReference type="NCBIfam" id="TIGR00168">
    <property type="entry name" value="infC"/>
    <property type="match status" value="1"/>
</dbReference>
<evidence type="ECO:0000256" key="3">
    <source>
        <dbReference type="ARBA" id="ARBA00022553"/>
    </source>
</evidence>
<protein>
    <submittedName>
        <fullName evidence="10">RNA-binding protein 39</fullName>
    </submittedName>
</protein>
<evidence type="ECO:0000256" key="2">
    <source>
        <dbReference type="ARBA" id="ARBA00022540"/>
    </source>
</evidence>
<feature type="domain" description="RRM" evidence="9">
    <location>
        <begin position="768"/>
        <end position="845"/>
    </location>
</feature>
<organism evidence="10">
    <name type="scientific">Sesamum calycinum</name>
    <dbReference type="NCBI Taxonomy" id="2727403"/>
    <lineage>
        <taxon>Eukaryota</taxon>
        <taxon>Viridiplantae</taxon>
        <taxon>Streptophyta</taxon>
        <taxon>Embryophyta</taxon>
        <taxon>Tracheophyta</taxon>
        <taxon>Spermatophyta</taxon>
        <taxon>Magnoliopsida</taxon>
        <taxon>eudicotyledons</taxon>
        <taxon>Gunneridae</taxon>
        <taxon>Pentapetalae</taxon>
        <taxon>asterids</taxon>
        <taxon>lamiids</taxon>
        <taxon>Lamiales</taxon>
        <taxon>Pedaliaceae</taxon>
        <taxon>Sesamum</taxon>
    </lineage>
</organism>
<comment type="similarity">
    <text evidence="1">Belongs to the IF-3 family.</text>
</comment>
<feature type="compositionally biased region" description="Polar residues" evidence="8">
    <location>
        <begin position="397"/>
        <end position="425"/>
    </location>
</feature>
<reference evidence="10" key="2">
    <citation type="journal article" date="2024" name="Plant">
        <title>Genomic evolution and insights into agronomic trait innovations of Sesamum species.</title>
        <authorList>
            <person name="Miao H."/>
            <person name="Wang L."/>
            <person name="Qu L."/>
            <person name="Liu H."/>
            <person name="Sun Y."/>
            <person name="Le M."/>
            <person name="Wang Q."/>
            <person name="Wei S."/>
            <person name="Zheng Y."/>
            <person name="Lin W."/>
            <person name="Duan Y."/>
            <person name="Cao H."/>
            <person name="Xiong S."/>
            <person name="Wang X."/>
            <person name="Wei L."/>
            <person name="Li C."/>
            <person name="Ma Q."/>
            <person name="Ju M."/>
            <person name="Zhao R."/>
            <person name="Li G."/>
            <person name="Mu C."/>
            <person name="Tian Q."/>
            <person name="Mei H."/>
            <person name="Zhang T."/>
            <person name="Gao T."/>
            <person name="Zhang H."/>
        </authorList>
    </citation>
    <scope>NUCLEOTIDE SEQUENCE</scope>
    <source>
        <strain evidence="10">KEN8</strain>
    </source>
</reference>
<dbReference type="InterPro" id="IPR000504">
    <property type="entry name" value="RRM_dom"/>
</dbReference>
<dbReference type="InterPro" id="IPR036788">
    <property type="entry name" value="T_IF-3_C_sf"/>
</dbReference>
<feature type="region of interest" description="Disordered" evidence="8">
    <location>
        <begin position="330"/>
        <end position="505"/>
    </location>
</feature>
<keyword evidence="5 7" id="KW-0694">RNA-binding</keyword>
<feature type="domain" description="RRM" evidence="9">
    <location>
        <begin position="1016"/>
        <end position="1099"/>
    </location>
</feature>
<dbReference type="Pfam" id="PF05198">
    <property type="entry name" value="IF3_N"/>
    <property type="match status" value="1"/>
</dbReference>
<dbReference type="NCBIfam" id="TIGR01622">
    <property type="entry name" value="SF-CC1"/>
    <property type="match status" value="1"/>
</dbReference>
<dbReference type="InterPro" id="IPR012677">
    <property type="entry name" value="Nucleotide-bd_a/b_plait_sf"/>
</dbReference>
<evidence type="ECO:0000313" key="10">
    <source>
        <dbReference type="EMBL" id="KAL0356565.1"/>
    </source>
</evidence>
<evidence type="ECO:0000256" key="6">
    <source>
        <dbReference type="ARBA" id="ARBA00022917"/>
    </source>
</evidence>
<dbReference type="SMART" id="SM00360">
    <property type="entry name" value="RRM"/>
    <property type="match status" value="3"/>
</dbReference>
<keyword evidence="6" id="KW-0648">Protein biosynthesis</keyword>
<dbReference type="Gene3D" id="3.30.110.10">
    <property type="entry name" value="Translation initiation factor 3 (IF-3), C-terminal domain"/>
    <property type="match status" value="1"/>
</dbReference>
<proteinExistence type="inferred from homology"/>
<sequence length="1111" mass="124855">MALWSRLRQSKLKFHLFSNAFKRCNTLNHGSFVAKQRICSRTLLPVLNNPNFIVQSNQLEVFCKVRSYAAPVQAYQKKEERDTSGPRLNEQITAPLVRLVSDEGHCVVSRYEALARAKSLKMDLVEVDKIGKPPVCKILDYHKEKYVQEVKEKERAKSKSTLKKAGAKEVRFAAKIKQNDLQMKADMVKRLMESGYRVKCTAIEPTEAVDLETLLSRFCALIEDVAVEESGPRVEKKQAYVVVRHIKFGPLKKGSGKKASTAVTSKTGSLSSNNQPLEENGDTIEVGLETEQVDSEELSDEDVQTGKSKSAVFCGDDDIHSVFDIDDEENGLRKSSKDDLSATLKGPSPYSVDRNPRHVVVSAPTSARAMENRYARDPKSARPSRVPTDANGHGGRNTMNSAPQFPNQGRQPQFSMNTSSQTRPPTRQVEVPAYDSNQESPSSSTINSPKKGYGIFSSQQVNATHREQSAPLETNRYKKNGPTDSARIGSSHHRNPQNTDSRMNKGPGFGICFSSIFLYAEAIAINLTTKSFGIDLAEFLLSYLVPSFHRMDFDEYEYLENTVENPELKKLEDKANEVVEYEEKDRSRSSKYRGDDDADDLERLSKRSRSRKESHDHDKDRSSRYGSSSRDREKGERDRHVSNREHRDRDKEHGSGKERNRDRDRDREKERDSDKKGVGNRERRERESERERNREEERERSKRSRSYSERNHDEQGREKTRDMEIIDSDFKERRREREFGDRGHESRRYKEKKEDAVEPEADPERDQRTVFAYQITLKAGERDVYEFFSRAGKVRDVKLIMDRNTRRSKGVGYIEFYDVMSVPMAIALSGQPLLGQPVMVKPSEAEKNLVQSTSGGGGLTGPYSGEREGLMILIPFELVQMPSEPGTGNCKGYAFIQFARLEDAKAAQNLNGQLEIAGRVIKVSAVTDQVGMQDAGANIADFDDDDGTGLSLNAHSRALLMQKLDRTGTASSFTDSSAAAVLGQISVPVLPGLAGAALSIPALTGPPMDTIGAPSECLLLKNMFDPSSEAEPDFDLDIKEDVQDECSKFGRLKHIYVEKNSAGFVYLRFENAESAIAAQRALHGRWFAGKMITATFMLHHDYEAKFPDSSG</sequence>
<feature type="compositionally biased region" description="Basic and acidic residues" evidence="8">
    <location>
        <begin position="370"/>
        <end position="380"/>
    </location>
</feature>
<evidence type="ECO:0000256" key="1">
    <source>
        <dbReference type="ARBA" id="ARBA00005439"/>
    </source>
</evidence>
<dbReference type="CDD" id="cd12283">
    <property type="entry name" value="RRM1_RBM39_like"/>
    <property type="match status" value="1"/>
</dbReference>
<feature type="compositionally biased region" description="Polar residues" evidence="8">
    <location>
        <begin position="435"/>
        <end position="448"/>
    </location>
</feature>
<dbReference type="InterPro" id="IPR006509">
    <property type="entry name" value="RBM39_SF"/>
</dbReference>
<keyword evidence="2" id="KW-0396">Initiation factor</keyword>
<dbReference type="SUPFAM" id="SSF54928">
    <property type="entry name" value="RNA-binding domain, RBD"/>
    <property type="match status" value="2"/>
</dbReference>
<dbReference type="PROSITE" id="PS50102">
    <property type="entry name" value="RRM"/>
    <property type="match status" value="2"/>
</dbReference>
<dbReference type="GO" id="GO:0006397">
    <property type="term" value="P:mRNA processing"/>
    <property type="evidence" value="ECO:0007669"/>
    <property type="project" value="InterPro"/>
</dbReference>
<comment type="caution">
    <text evidence="10">The sequence shown here is derived from an EMBL/GenBank/DDBJ whole genome shotgun (WGS) entry which is preliminary data.</text>
</comment>
<dbReference type="AlphaFoldDB" id="A0AAW2PK31"/>
<evidence type="ECO:0000259" key="9">
    <source>
        <dbReference type="PROSITE" id="PS50102"/>
    </source>
</evidence>
<dbReference type="Gene3D" id="3.10.20.80">
    <property type="entry name" value="Translation initiation factor 3 (IF-3), N-terminal domain"/>
    <property type="match status" value="1"/>
</dbReference>
<dbReference type="InterPro" id="IPR036787">
    <property type="entry name" value="T_IF-3_N_sf"/>
</dbReference>
<dbReference type="InterPro" id="IPR035979">
    <property type="entry name" value="RBD_domain_sf"/>
</dbReference>
<dbReference type="CDD" id="cd12285">
    <property type="entry name" value="RRM3_RBM39_like"/>
    <property type="match status" value="1"/>
</dbReference>
<evidence type="ECO:0000256" key="8">
    <source>
        <dbReference type="SAM" id="MobiDB-lite"/>
    </source>
</evidence>
<dbReference type="FunFam" id="3.30.70.330:FF:000276">
    <property type="entry name" value="Splicing factor, CC1-like protein"/>
    <property type="match status" value="1"/>
</dbReference>
<keyword evidence="3" id="KW-0597">Phosphoprotein</keyword>
<feature type="compositionally biased region" description="Polar residues" evidence="8">
    <location>
        <begin position="261"/>
        <end position="277"/>
    </location>
</feature>
<evidence type="ECO:0000256" key="5">
    <source>
        <dbReference type="ARBA" id="ARBA00022884"/>
    </source>
</evidence>
<feature type="region of interest" description="Disordered" evidence="8">
    <location>
        <begin position="253"/>
        <end position="281"/>
    </location>
</feature>
<dbReference type="InterPro" id="IPR001288">
    <property type="entry name" value="Translation_initiation_fac_3"/>
</dbReference>
<evidence type="ECO:0000256" key="4">
    <source>
        <dbReference type="ARBA" id="ARBA00022737"/>
    </source>
</evidence>
<name>A0AAW2PK31_9LAMI</name>
<feature type="compositionally biased region" description="Basic and acidic residues" evidence="8">
    <location>
        <begin position="330"/>
        <end position="340"/>
    </location>
</feature>
<dbReference type="SUPFAM" id="SSF54364">
    <property type="entry name" value="Translation initiation factor IF3, N-terminal domain"/>
    <property type="match status" value="1"/>
</dbReference>
<feature type="region of interest" description="Disordered" evidence="8">
    <location>
        <begin position="577"/>
        <end position="765"/>
    </location>
</feature>
<accession>A0AAW2PK31</accession>
<keyword evidence="4" id="KW-0677">Repeat</keyword>
<dbReference type="EMBL" id="JACGWM010000008">
    <property type="protein sequence ID" value="KAL0356565.1"/>
    <property type="molecule type" value="Genomic_DNA"/>
</dbReference>
<dbReference type="PANTHER" id="PTHR48036">
    <property type="entry name" value="SPLICING FACTOR (PAD-1), PUTATIVE (AFU_ORTHOLOGUE AFUA_1G15810)-RELATED"/>
    <property type="match status" value="1"/>
</dbReference>
<dbReference type="Gene3D" id="3.30.70.330">
    <property type="match status" value="3"/>
</dbReference>
<dbReference type="GO" id="GO:0005634">
    <property type="term" value="C:nucleus"/>
    <property type="evidence" value="ECO:0007669"/>
    <property type="project" value="InterPro"/>
</dbReference>
<dbReference type="GO" id="GO:0003723">
    <property type="term" value="F:RNA binding"/>
    <property type="evidence" value="ECO:0007669"/>
    <property type="project" value="UniProtKB-UniRule"/>
</dbReference>
<dbReference type="Pfam" id="PF00076">
    <property type="entry name" value="RRM_1"/>
    <property type="match status" value="3"/>
</dbReference>
<reference evidence="10" key="1">
    <citation type="submission" date="2020-06" db="EMBL/GenBank/DDBJ databases">
        <authorList>
            <person name="Li T."/>
            <person name="Hu X."/>
            <person name="Zhang T."/>
            <person name="Song X."/>
            <person name="Zhang H."/>
            <person name="Dai N."/>
            <person name="Sheng W."/>
            <person name="Hou X."/>
            <person name="Wei L."/>
        </authorList>
    </citation>
    <scope>NUCLEOTIDE SEQUENCE</scope>
    <source>
        <strain evidence="10">KEN8</strain>
        <tissue evidence="10">Leaf</tissue>
    </source>
</reference>
<gene>
    <name evidence="10" type="ORF">Scaly_1342200</name>
</gene>
<evidence type="ECO:0000256" key="7">
    <source>
        <dbReference type="PROSITE-ProRule" id="PRU00176"/>
    </source>
</evidence>
<dbReference type="InterPro" id="IPR019814">
    <property type="entry name" value="Translation_initiation_fac_3_N"/>
</dbReference>
<dbReference type="SUPFAM" id="SSF55200">
    <property type="entry name" value="Translation initiation factor IF3, C-terminal domain"/>
    <property type="match status" value="1"/>
</dbReference>